<protein>
    <submittedName>
        <fullName evidence="2">Calmodulin-binding family protein</fullName>
    </submittedName>
</protein>
<evidence type="ECO:0000313" key="2">
    <source>
        <dbReference type="EMBL" id="MBX08465.1"/>
    </source>
</evidence>
<evidence type="ECO:0000256" key="1">
    <source>
        <dbReference type="SAM" id="Phobius"/>
    </source>
</evidence>
<feature type="transmembrane region" description="Helical" evidence="1">
    <location>
        <begin position="27"/>
        <end position="46"/>
    </location>
</feature>
<sequence length="48" mass="5600">MILEKIRSSIHSTTGVLRANRISEESICESFLFVSFIFLVIILFMYPF</sequence>
<keyword evidence="1" id="KW-0812">Transmembrane</keyword>
<dbReference type="EMBL" id="GGEC01027981">
    <property type="protein sequence ID" value="MBX08465.1"/>
    <property type="molecule type" value="Transcribed_RNA"/>
</dbReference>
<dbReference type="AlphaFoldDB" id="A0A2P2KRV0"/>
<reference evidence="2" key="1">
    <citation type="submission" date="2018-02" db="EMBL/GenBank/DDBJ databases">
        <title>Rhizophora mucronata_Transcriptome.</title>
        <authorList>
            <person name="Meera S.P."/>
            <person name="Sreeshan A."/>
            <person name="Augustine A."/>
        </authorList>
    </citation>
    <scope>NUCLEOTIDE SEQUENCE</scope>
    <source>
        <tissue evidence="2">Leaf</tissue>
    </source>
</reference>
<organism evidence="2">
    <name type="scientific">Rhizophora mucronata</name>
    <name type="common">Asiatic mangrove</name>
    <dbReference type="NCBI Taxonomy" id="61149"/>
    <lineage>
        <taxon>Eukaryota</taxon>
        <taxon>Viridiplantae</taxon>
        <taxon>Streptophyta</taxon>
        <taxon>Embryophyta</taxon>
        <taxon>Tracheophyta</taxon>
        <taxon>Spermatophyta</taxon>
        <taxon>Magnoliopsida</taxon>
        <taxon>eudicotyledons</taxon>
        <taxon>Gunneridae</taxon>
        <taxon>Pentapetalae</taxon>
        <taxon>rosids</taxon>
        <taxon>fabids</taxon>
        <taxon>Malpighiales</taxon>
        <taxon>Rhizophoraceae</taxon>
        <taxon>Rhizophora</taxon>
    </lineage>
</organism>
<accession>A0A2P2KRV0</accession>
<name>A0A2P2KRV0_RHIMU</name>
<keyword evidence="1" id="KW-1133">Transmembrane helix</keyword>
<keyword evidence="1" id="KW-0472">Membrane</keyword>
<proteinExistence type="predicted"/>